<dbReference type="RefSeq" id="WP_275635065.1">
    <property type="nucleotide sequence ID" value="NZ_JARGYD010000018.1"/>
</dbReference>
<evidence type="ECO:0000313" key="2">
    <source>
        <dbReference type="Proteomes" id="UP001595632"/>
    </source>
</evidence>
<dbReference type="Pfam" id="PF20471">
    <property type="entry name" value="DUF6716"/>
    <property type="match status" value="1"/>
</dbReference>
<keyword evidence="2" id="KW-1185">Reference proteome</keyword>
<dbReference type="InterPro" id="IPR046561">
    <property type="entry name" value="DUF6716"/>
</dbReference>
<gene>
    <name evidence="1" type="ORF">ACFOGP_00435</name>
</gene>
<organism evidence="1 2">
    <name type="scientific">Psychromarinibacter halotolerans</name>
    <dbReference type="NCBI Taxonomy" id="1775175"/>
    <lineage>
        <taxon>Bacteria</taxon>
        <taxon>Pseudomonadati</taxon>
        <taxon>Pseudomonadota</taxon>
        <taxon>Alphaproteobacteria</taxon>
        <taxon>Rhodobacterales</taxon>
        <taxon>Paracoccaceae</taxon>
        <taxon>Psychromarinibacter</taxon>
    </lineage>
</organism>
<comment type="caution">
    <text evidence="1">The sequence shown here is derived from an EMBL/GenBank/DDBJ whole genome shotgun (WGS) entry which is preliminary data.</text>
</comment>
<reference evidence="2" key="1">
    <citation type="journal article" date="2019" name="Int. J. Syst. Evol. Microbiol.">
        <title>The Global Catalogue of Microorganisms (GCM) 10K type strain sequencing project: providing services to taxonomists for standard genome sequencing and annotation.</title>
        <authorList>
            <consortium name="The Broad Institute Genomics Platform"/>
            <consortium name="The Broad Institute Genome Sequencing Center for Infectious Disease"/>
            <person name="Wu L."/>
            <person name="Ma J."/>
        </authorList>
    </citation>
    <scope>NUCLEOTIDE SEQUENCE [LARGE SCALE GENOMIC DNA]</scope>
    <source>
        <strain evidence="2">KCTC 52366</strain>
    </source>
</reference>
<evidence type="ECO:0000313" key="1">
    <source>
        <dbReference type="EMBL" id="MFC3141157.1"/>
    </source>
</evidence>
<name>A0ABV7GN31_9RHOB</name>
<proteinExistence type="predicted"/>
<dbReference type="Proteomes" id="UP001595632">
    <property type="component" value="Unassembled WGS sequence"/>
</dbReference>
<protein>
    <submittedName>
        <fullName evidence="1">DUF6716 putative glycosyltransferase</fullName>
    </submittedName>
</protein>
<accession>A0ABV7GN31</accession>
<dbReference type="EMBL" id="JBHRTB010000002">
    <property type="protein sequence ID" value="MFC3141157.1"/>
    <property type="molecule type" value="Genomic_DNA"/>
</dbReference>
<sequence length="386" mass="42461">MNDASNGATSGTATGATTGAGARILLPFVDDSTLFFVQRMRDLLADRGHELVTGWVTNDSDLSYRQLTAVLPNGPDVLLHTDAFRQATPLSEFDAIVTSRMFAALRDMIRMPHVRYGADRPAVIAFQGGLEFDPERGFGNRHAADAVFVVPQGDIDRYRKHSETADTGPQYLGFGHPTFLTPGEPPADLADRRDVYFFAQAISPPTKRARLHLLRMLAAIARADPERTVWLKLRHLPHENTGHLHREEYPYPSLMKEMGDLPANLKLTADPMDAVLDRAAVGITCTSTAAVDLVRAGVPTLVYLDYVESYLDPLVPPMRRLFGKSGLVADTAQVLRLQTSAPDPAWTGTLFCPATRLAEQVEEAIAAFRARPVAVRRRIPPPDMLD</sequence>